<feature type="non-terminal residue" evidence="7">
    <location>
        <position position="311"/>
    </location>
</feature>
<comment type="catalytic activity">
    <reaction evidence="1">
        <text>ATP + protein L-histidine = ADP + protein N-phospho-L-histidine.</text>
        <dbReference type="EC" id="2.7.13.3"/>
    </reaction>
</comment>
<evidence type="ECO:0000256" key="2">
    <source>
        <dbReference type="ARBA" id="ARBA00012438"/>
    </source>
</evidence>
<organism evidence="7 8">
    <name type="scientific">Olpidium bornovanus</name>
    <dbReference type="NCBI Taxonomy" id="278681"/>
    <lineage>
        <taxon>Eukaryota</taxon>
        <taxon>Fungi</taxon>
        <taxon>Fungi incertae sedis</taxon>
        <taxon>Olpidiomycota</taxon>
        <taxon>Olpidiomycotina</taxon>
        <taxon>Olpidiomycetes</taxon>
        <taxon>Olpidiales</taxon>
        <taxon>Olpidiaceae</taxon>
        <taxon>Olpidium</taxon>
    </lineage>
</organism>
<reference evidence="7 8" key="1">
    <citation type="journal article" name="Sci. Rep.">
        <title>Genome-scale phylogenetic analyses confirm Olpidium as the closest living zoosporic fungus to the non-flagellated, terrestrial fungi.</title>
        <authorList>
            <person name="Chang Y."/>
            <person name="Rochon D."/>
            <person name="Sekimoto S."/>
            <person name="Wang Y."/>
            <person name="Chovatia M."/>
            <person name="Sandor L."/>
            <person name="Salamov A."/>
            <person name="Grigoriev I.V."/>
            <person name="Stajich J.E."/>
            <person name="Spatafora J.W."/>
        </authorList>
    </citation>
    <scope>NUCLEOTIDE SEQUENCE [LARGE SCALE GENOMIC DNA]</scope>
    <source>
        <strain evidence="7">S191</strain>
    </source>
</reference>
<keyword evidence="3" id="KW-0808">Transferase</keyword>
<keyword evidence="4" id="KW-0418">Kinase</keyword>
<dbReference type="SUPFAM" id="SSF55874">
    <property type="entry name" value="ATPase domain of HSP90 chaperone/DNA topoisomerase II/histidine kinase"/>
    <property type="match status" value="1"/>
</dbReference>
<feature type="domain" description="Histidine kinase/HSP90-like ATPase" evidence="6">
    <location>
        <begin position="61"/>
        <end position="142"/>
    </location>
</feature>
<keyword evidence="8" id="KW-1185">Reference proteome</keyword>
<feature type="compositionally biased region" description="Polar residues" evidence="5">
    <location>
        <begin position="180"/>
        <end position="196"/>
    </location>
</feature>
<feature type="region of interest" description="Disordered" evidence="5">
    <location>
        <begin position="177"/>
        <end position="279"/>
    </location>
</feature>
<dbReference type="EMBL" id="JAEFCI010010086">
    <property type="protein sequence ID" value="KAG5457435.1"/>
    <property type="molecule type" value="Genomic_DNA"/>
</dbReference>
<evidence type="ECO:0000256" key="1">
    <source>
        <dbReference type="ARBA" id="ARBA00000085"/>
    </source>
</evidence>
<dbReference type="EC" id="2.7.13.3" evidence="2"/>
<evidence type="ECO:0000259" key="6">
    <source>
        <dbReference type="Pfam" id="PF02518"/>
    </source>
</evidence>
<dbReference type="GO" id="GO:0004673">
    <property type="term" value="F:protein histidine kinase activity"/>
    <property type="evidence" value="ECO:0007669"/>
    <property type="project" value="UniProtKB-EC"/>
</dbReference>
<protein>
    <recommendedName>
        <fullName evidence="2">histidine kinase</fullName>
        <ecNumber evidence="2">2.7.13.3</ecNumber>
    </recommendedName>
</protein>
<sequence>MPPPVLLQPYMQQHQIHEFGLHKVYRGRDAHSPCWFRQHPVHRARHRNRVLSFSFRVPVNTGITPDEVPNLLKVCRFTTGAVFSGKRFHRWVGMDKRRRNFGGSGLGLSITNNLLQSMGSNGLQIESDLGKGFKAWFDLHLEIVEDRANCLSHAKVARDILPGLPPITVVPEESIGEASHASTDGQNVSPAPSSPSLLDHVAPEAGDVPAPVAPFPASQVPAAPELPFDQSAPLTTGQACVPSMSPPGRSPAGSPSPRAARRPPESPPAHFSPGSAAKPVGRPVRVLLVEDNAMTIRSSTYTRIISTPSAL</sequence>
<evidence type="ECO:0000313" key="7">
    <source>
        <dbReference type="EMBL" id="KAG5457435.1"/>
    </source>
</evidence>
<evidence type="ECO:0000256" key="4">
    <source>
        <dbReference type="ARBA" id="ARBA00022777"/>
    </source>
</evidence>
<dbReference type="Proteomes" id="UP000673691">
    <property type="component" value="Unassembled WGS sequence"/>
</dbReference>
<dbReference type="Pfam" id="PF02518">
    <property type="entry name" value="HATPase_c"/>
    <property type="match status" value="1"/>
</dbReference>
<evidence type="ECO:0000256" key="3">
    <source>
        <dbReference type="ARBA" id="ARBA00022679"/>
    </source>
</evidence>
<dbReference type="InterPro" id="IPR003594">
    <property type="entry name" value="HATPase_dom"/>
</dbReference>
<comment type="caution">
    <text evidence="7">The sequence shown here is derived from an EMBL/GenBank/DDBJ whole genome shotgun (WGS) entry which is preliminary data.</text>
</comment>
<accession>A0A8H7ZQL7</accession>
<name>A0A8H7ZQL7_9FUNG</name>
<proteinExistence type="predicted"/>
<dbReference type="InterPro" id="IPR036890">
    <property type="entry name" value="HATPase_C_sf"/>
</dbReference>
<gene>
    <name evidence="7" type="ORF">BJ554DRAFT_2554</name>
</gene>
<evidence type="ECO:0000256" key="5">
    <source>
        <dbReference type="SAM" id="MobiDB-lite"/>
    </source>
</evidence>
<evidence type="ECO:0000313" key="8">
    <source>
        <dbReference type="Proteomes" id="UP000673691"/>
    </source>
</evidence>
<dbReference type="Gene3D" id="3.30.565.10">
    <property type="entry name" value="Histidine kinase-like ATPase, C-terminal domain"/>
    <property type="match status" value="1"/>
</dbReference>
<dbReference type="AlphaFoldDB" id="A0A8H7ZQL7"/>
<dbReference type="PANTHER" id="PTHR43047">
    <property type="entry name" value="TWO-COMPONENT HISTIDINE PROTEIN KINASE"/>
    <property type="match status" value="1"/>
</dbReference>